<dbReference type="Pfam" id="PF13306">
    <property type="entry name" value="LRR_5"/>
    <property type="match status" value="1"/>
</dbReference>
<accession>A0AA43RJ48</accession>
<keyword evidence="3" id="KW-1185">Reference proteome</keyword>
<dbReference type="PANTHER" id="PTHR45661:SF3">
    <property type="entry name" value="IG-LIKE DOMAIN-CONTAINING PROTEIN"/>
    <property type="match status" value="1"/>
</dbReference>
<dbReference type="AlphaFoldDB" id="A0AA43RJ48"/>
<dbReference type="Proteomes" id="UP001168575">
    <property type="component" value="Unassembled WGS sequence"/>
</dbReference>
<feature type="region of interest" description="Disordered" evidence="1">
    <location>
        <begin position="1"/>
        <end position="32"/>
    </location>
</feature>
<sequence>MPESDEDKPTGLTAIPANGEPISTQKDGEPDNDELFKQFAESKLYKQNTRRALYASSGSRLTGYNKIIYDSLKPRLKQVAEGKATSTVFEVSLSELGLETTECTASQLGVSAVVVNNKVTDAAFLAMFNRLKISLEDLHNALLADLAFELYWYDKTVESAISLSRPSIGARHYSISGWKAYYGGPITVRFTVAEAYSAGQYVTDTTKITRVNTAVSTANSIVNTVKNKTDYDKLVYYRTKICDFVSYDHAAAGGAVPYGDPWQLISVFDGDSSTNVVCEGYSKAFKYLCDLSSFNTDISCILASGDVPGGGHMWNIVKMGDGKNYMVDVTNCDLGTVGYPDQLFLVGCSEGSVTKGYVFKTSYSSTRYIYDFETLESFDSKDLTISTRSYLAGLTVGDDFGNGVSWQLKSGVMTISGSGTMPDYSDYTKTPWYDYRNFIQKIVIADGVTAVGNNAFTTCQSVTSISLPNSLTRIGNYAFASNGIKSISIPGSVKAIGEYAFSSCVLLTSVTLLNGLEIIGDGAFSYTPLTSIIFPSSVTDIGSSAFLSVKNLASVTFLGEISSIGERAFKGTGITSVVIPESVKNLGAGSFENCTKLTSLLIDNDLYNKSGSAAFPGCPLSTITFYD</sequence>
<reference evidence="2" key="1">
    <citation type="submission" date="2023-07" db="EMBL/GenBank/DDBJ databases">
        <title>Between Cages and Wild: Unraveling the Impact of Captivity on Animal Microbiomes and Antimicrobial Resistance.</title>
        <authorList>
            <person name="Schmartz G.P."/>
            <person name="Rehner J."/>
            <person name="Schuff M.J."/>
            <person name="Becker S.L."/>
            <person name="Kravczyk M."/>
            <person name="Gurevich A."/>
            <person name="Francke R."/>
            <person name="Mueller R."/>
            <person name="Keller V."/>
            <person name="Keller A."/>
        </authorList>
    </citation>
    <scope>NUCLEOTIDE SEQUENCE</scope>
    <source>
        <strain evidence="2">S12M_St_49</strain>
    </source>
</reference>
<dbReference type="InterPro" id="IPR032675">
    <property type="entry name" value="LRR_dom_sf"/>
</dbReference>
<protein>
    <submittedName>
        <fullName evidence="2">Leucine-rich repeat protein</fullName>
    </submittedName>
</protein>
<feature type="non-terminal residue" evidence="2">
    <location>
        <position position="627"/>
    </location>
</feature>
<gene>
    <name evidence="2" type="ORF">Q3982_08785</name>
</gene>
<dbReference type="InterPro" id="IPR026906">
    <property type="entry name" value="LRR_5"/>
</dbReference>
<dbReference type="SUPFAM" id="SSF52058">
    <property type="entry name" value="L domain-like"/>
    <property type="match status" value="1"/>
</dbReference>
<organism evidence="2 3">
    <name type="scientific">Phoenicibacter congonensis</name>
    <dbReference type="NCBI Taxonomy" id="1944646"/>
    <lineage>
        <taxon>Bacteria</taxon>
        <taxon>Bacillati</taxon>
        <taxon>Actinomycetota</taxon>
        <taxon>Coriobacteriia</taxon>
        <taxon>Eggerthellales</taxon>
        <taxon>Eggerthellaceae</taxon>
        <taxon>Phoenicibacter</taxon>
    </lineage>
</organism>
<evidence type="ECO:0000313" key="2">
    <source>
        <dbReference type="EMBL" id="MDO4842754.1"/>
    </source>
</evidence>
<dbReference type="InterPro" id="IPR038765">
    <property type="entry name" value="Papain-like_cys_pep_sf"/>
</dbReference>
<dbReference type="EMBL" id="JAUMVS010000293">
    <property type="protein sequence ID" value="MDO4842754.1"/>
    <property type="molecule type" value="Genomic_DNA"/>
</dbReference>
<proteinExistence type="predicted"/>
<dbReference type="InterPro" id="IPR053139">
    <property type="entry name" value="Surface_bspA-like"/>
</dbReference>
<dbReference type="PANTHER" id="PTHR45661">
    <property type="entry name" value="SURFACE ANTIGEN"/>
    <property type="match status" value="1"/>
</dbReference>
<name>A0AA43RJ48_9ACTN</name>
<dbReference type="Gene3D" id="3.80.10.10">
    <property type="entry name" value="Ribonuclease Inhibitor"/>
    <property type="match status" value="1"/>
</dbReference>
<dbReference type="SUPFAM" id="SSF54001">
    <property type="entry name" value="Cysteine proteinases"/>
    <property type="match status" value="1"/>
</dbReference>
<evidence type="ECO:0000256" key="1">
    <source>
        <dbReference type="SAM" id="MobiDB-lite"/>
    </source>
</evidence>
<evidence type="ECO:0000313" key="3">
    <source>
        <dbReference type="Proteomes" id="UP001168575"/>
    </source>
</evidence>
<comment type="caution">
    <text evidence="2">The sequence shown here is derived from an EMBL/GenBank/DDBJ whole genome shotgun (WGS) entry which is preliminary data.</text>
</comment>